<evidence type="ECO:0000256" key="1">
    <source>
        <dbReference type="SAM" id="MobiDB-lite"/>
    </source>
</evidence>
<dbReference type="EMBL" id="SSTE01015151">
    <property type="protein sequence ID" value="KAA0043548.1"/>
    <property type="molecule type" value="Genomic_DNA"/>
</dbReference>
<organism evidence="2 3">
    <name type="scientific">Cucumis melo var. makuwa</name>
    <name type="common">Oriental melon</name>
    <dbReference type="NCBI Taxonomy" id="1194695"/>
    <lineage>
        <taxon>Eukaryota</taxon>
        <taxon>Viridiplantae</taxon>
        <taxon>Streptophyta</taxon>
        <taxon>Embryophyta</taxon>
        <taxon>Tracheophyta</taxon>
        <taxon>Spermatophyta</taxon>
        <taxon>Magnoliopsida</taxon>
        <taxon>eudicotyledons</taxon>
        <taxon>Gunneridae</taxon>
        <taxon>Pentapetalae</taxon>
        <taxon>rosids</taxon>
        <taxon>fabids</taxon>
        <taxon>Cucurbitales</taxon>
        <taxon>Cucurbitaceae</taxon>
        <taxon>Benincaseae</taxon>
        <taxon>Cucumis</taxon>
    </lineage>
</organism>
<accession>A0A5A7TL44</accession>
<dbReference type="OrthoDB" id="1192974at2759"/>
<gene>
    <name evidence="2" type="ORF">E6C27_scaffold335G00460</name>
</gene>
<feature type="region of interest" description="Disordered" evidence="1">
    <location>
        <begin position="67"/>
        <end position="86"/>
    </location>
</feature>
<dbReference type="PANTHER" id="PTHR37245:SF4">
    <property type="entry name" value="PAMP-INDUCED SECRETED PEPTIDE 1"/>
    <property type="match status" value="1"/>
</dbReference>
<reference evidence="2 3" key="1">
    <citation type="submission" date="2019-08" db="EMBL/GenBank/DDBJ databases">
        <title>Draft genome sequences of two oriental melons (Cucumis melo L. var makuwa).</title>
        <authorList>
            <person name="Kwon S.-Y."/>
        </authorList>
    </citation>
    <scope>NUCLEOTIDE SEQUENCE [LARGE SCALE GENOMIC DNA]</scope>
    <source>
        <strain evidence="3">cv. SW 3</strain>
        <tissue evidence="2">Leaf</tissue>
    </source>
</reference>
<evidence type="ECO:0000313" key="2">
    <source>
        <dbReference type="EMBL" id="KAA0043548.1"/>
    </source>
</evidence>
<protein>
    <submittedName>
        <fullName evidence="2">Uncharacterized protein</fullName>
    </submittedName>
</protein>
<dbReference type="InterPro" id="IPR040273">
    <property type="entry name" value="PIP1"/>
</dbReference>
<proteinExistence type="predicted"/>
<dbReference type="Proteomes" id="UP000321393">
    <property type="component" value="Unassembled WGS sequence"/>
</dbReference>
<comment type="caution">
    <text evidence="2">The sequence shown here is derived from an EMBL/GenBank/DDBJ whole genome shotgun (WGS) entry which is preliminary data.</text>
</comment>
<evidence type="ECO:0000313" key="3">
    <source>
        <dbReference type="Proteomes" id="UP000321393"/>
    </source>
</evidence>
<dbReference type="GO" id="GO:0006952">
    <property type="term" value="P:defense response"/>
    <property type="evidence" value="ECO:0007669"/>
    <property type="project" value="InterPro"/>
</dbReference>
<dbReference type="AlphaFoldDB" id="A0A5A7TL44"/>
<dbReference type="PANTHER" id="PTHR37245">
    <property type="entry name" value="PAMP-INDUCED SECRETED PEPTIDE 1"/>
    <property type="match status" value="1"/>
</dbReference>
<name>A0A5A7TL44_CUCMM</name>
<sequence length="86" mass="9452">MKFQKIAALLIICVVFGIVFSHIGTVDAARMLSETLRDDHDVDCIDSYSIDHHKAKDSVKCWLENLESGPSPKGPGHGTRPPAHAR</sequence>